<dbReference type="InterPro" id="IPR036388">
    <property type="entry name" value="WH-like_DNA-bd_sf"/>
</dbReference>
<keyword evidence="3" id="KW-0731">Sigma factor</keyword>
<protein>
    <recommendedName>
        <fullName evidence="5">RNA polymerase sigma factor 70 region 4 type 2 domain-containing protein</fullName>
    </recommendedName>
</protein>
<dbReference type="GO" id="GO:0003677">
    <property type="term" value="F:DNA binding"/>
    <property type="evidence" value="ECO:0007669"/>
    <property type="project" value="InterPro"/>
</dbReference>
<comment type="similarity">
    <text evidence="1">Belongs to the sigma-70 factor family. ECF subfamily.</text>
</comment>
<evidence type="ECO:0000313" key="7">
    <source>
        <dbReference type="Proteomes" id="UP000053260"/>
    </source>
</evidence>
<name>A0A101UPK1_9ACTN</name>
<dbReference type="InterPro" id="IPR013249">
    <property type="entry name" value="RNA_pol_sigma70_r4_t2"/>
</dbReference>
<evidence type="ECO:0000259" key="5">
    <source>
        <dbReference type="Pfam" id="PF08281"/>
    </source>
</evidence>
<dbReference type="GO" id="GO:0006352">
    <property type="term" value="P:DNA-templated transcription initiation"/>
    <property type="evidence" value="ECO:0007669"/>
    <property type="project" value="InterPro"/>
</dbReference>
<comment type="caution">
    <text evidence="6">The sequence shown here is derived from an EMBL/GenBank/DDBJ whole genome shotgun (WGS) entry which is preliminary data.</text>
</comment>
<keyword evidence="4" id="KW-0804">Transcription</keyword>
<dbReference type="InterPro" id="IPR013324">
    <property type="entry name" value="RNA_pol_sigma_r3/r4-like"/>
</dbReference>
<gene>
    <name evidence="6" type="ORF">AQJ91_46875</name>
</gene>
<evidence type="ECO:0000256" key="1">
    <source>
        <dbReference type="ARBA" id="ARBA00010641"/>
    </source>
</evidence>
<dbReference type="STRING" id="909626.AQJ91_46875"/>
<dbReference type="Pfam" id="PF08281">
    <property type="entry name" value="Sigma70_r4_2"/>
    <property type="match status" value="1"/>
</dbReference>
<dbReference type="Proteomes" id="UP000053260">
    <property type="component" value="Unassembled WGS sequence"/>
</dbReference>
<keyword evidence="7" id="KW-1185">Reference proteome</keyword>
<evidence type="ECO:0000256" key="2">
    <source>
        <dbReference type="ARBA" id="ARBA00023015"/>
    </source>
</evidence>
<dbReference type="GO" id="GO:0016987">
    <property type="term" value="F:sigma factor activity"/>
    <property type="evidence" value="ECO:0007669"/>
    <property type="project" value="UniProtKB-KW"/>
</dbReference>
<dbReference type="CDD" id="cd06171">
    <property type="entry name" value="Sigma70_r4"/>
    <property type="match status" value="1"/>
</dbReference>
<evidence type="ECO:0000313" key="6">
    <source>
        <dbReference type="EMBL" id="KUO14426.1"/>
    </source>
</evidence>
<evidence type="ECO:0000256" key="4">
    <source>
        <dbReference type="ARBA" id="ARBA00023163"/>
    </source>
</evidence>
<keyword evidence="2" id="KW-0805">Transcription regulation</keyword>
<dbReference type="EMBL" id="LMXB01000150">
    <property type="protein sequence ID" value="KUO14426.1"/>
    <property type="molecule type" value="Genomic_DNA"/>
</dbReference>
<reference evidence="6 7" key="1">
    <citation type="submission" date="2015-10" db="EMBL/GenBank/DDBJ databases">
        <title>Draft genome sequence of Streptomyces sp. RV15, isolated from a marine sponge.</title>
        <authorList>
            <person name="Ruckert C."/>
            <person name="Abdelmohsen U.R."/>
            <person name="Winkler A."/>
            <person name="Hentschel U."/>
            <person name="Kalinowski J."/>
            <person name="Kampfer P."/>
            <person name="Glaeser S."/>
        </authorList>
    </citation>
    <scope>NUCLEOTIDE SEQUENCE [LARGE SCALE GENOMIC DNA]</scope>
    <source>
        <strain evidence="6 7">RV15</strain>
    </source>
</reference>
<proteinExistence type="inferred from homology"/>
<feature type="domain" description="RNA polymerase sigma factor 70 region 4 type 2" evidence="5">
    <location>
        <begin position="28"/>
        <end position="77"/>
    </location>
</feature>
<dbReference type="RefSeq" id="WP_067036071.1">
    <property type="nucleotide sequence ID" value="NZ_KQ949141.1"/>
</dbReference>
<dbReference type="SUPFAM" id="SSF88659">
    <property type="entry name" value="Sigma3 and sigma4 domains of RNA polymerase sigma factors"/>
    <property type="match status" value="1"/>
</dbReference>
<dbReference type="AlphaFoldDB" id="A0A101UPK1"/>
<sequence>MSRGKLSAVWPAAPFGTPLVGKDFDGVVDEALAALPLKHQRVARLVDFGGLSQAEAAGLLGVSEGTVVSRLRRACRRRRTRLAAAGLVPG</sequence>
<dbReference type="Gene3D" id="1.10.10.10">
    <property type="entry name" value="Winged helix-like DNA-binding domain superfamily/Winged helix DNA-binding domain"/>
    <property type="match status" value="1"/>
</dbReference>
<accession>A0A101UPK1</accession>
<organism evidence="6 7">
    <name type="scientific">Streptomyces dysideae</name>
    <dbReference type="NCBI Taxonomy" id="909626"/>
    <lineage>
        <taxon>Bacteria</taxon>
        <taxon>Bacillati</taxon>
        <taxon>Actinomycetota</taxon>
        <taxon>Actinomycetes</taxon>
        <taxon>Kitasatosporales</taxon>
        <taxon>Streptomycetaceae</taxon>
        <taxon>Streptomyces</taxon>
    </lineage>
</organism>
<evidence type="ECO:0000256" key="3">
    <source>
        <dbReference type="ARBA" id="ARBA00023082"/>
    </source>
</evidence>